<evidence type="ECO:0008006" key="8">
    <source>
        <dbReference type="Google" id="ProtNLM"/>
    </source>
</evidence>
<dbReference type="SMART" id="SM00049">
    <property type="entry name" value="DEP"/>
    <property type="match status" value="1"/>
</dbReference>
<dbReference type="InterPro" id="IPR000219">
    <property type="entry name" value="DH_dom"/>
</dbReference>
<sequence length="1286" mass="144592">MWRPPPNILAPYPPSQQPNYYYPQQNTQYYQQNVDRRTSFQQHPHYSPSFYTNSSYNQNNIPSNAYQRSSPSHYTNYSASLAPPSVSARARSVHSSTNGQGIIAPKPEEPPDPSLEAFTKSGLTPAQAYQAQVYQNTMPNSLPPFQSDDGKLNIDFAGESNSSDQGTDDSSELPWARKESILPTNRDSIASLPNPRFSSVSSNPPLHVDIASAQSIRSSVASTSPSSFSMADFSSISTDATTLTAGRRSSESAHVPGRIPGTSNRREKSTQDRSMSMSAATNSMHSVLASRVPISGLSEGVSLSAGFDITSDYGPGGRNSPVTHKRKSPVVYPALLSRVAEAFRDRIQLQDRLKDGLVYKNAFDGREAVDKIAYIIKTTDRNLALLLGRAIDAQKFFHDVTYDHRLRDSSNELYQFRTKLASPFVSGELTAVDSSGAMIGDLPSQSRPRKGSLTSSDEVELPSGVFTLLTDCYSPTCSRDQLCYSIACPRRLEQQARLNMKPQPGLSKQISKESLNDQPDDGTLWIHSVPQEIVNSVSDTEKKRQEAINEVIYTEKDFVRDMEYLRDVWVKRLQESDVIPAPKRDEFLSGVFWNLHTIIAVNTRLRDAIVKRQKQYAVVEKIGDILLDMAPHFAEPFVSYGSHQLYGKYEFEKEKNSNAAFAQFVEITERLPESRKLELNAYLTKPTTRLARYPLLLEAVLKHTPEDNPDKTALPQAVSIIRDILKKVNAESGKAENHFNLVQLEGQLQWRPGEEVALRLTEQGREMIYKGPLNKRDGEIQAYLFDHAILFTKAMKSKQHDFYKVYRPPIPLELLMVSASEDATPNGNNTLRGRRQGLVRKGSFNRDSRSSPSVPPPYTKPDAKGQFWLNFVLLGRKSYNLVLWANTNLSQKKWMEMIYKQQQVIRERSMVFETVSLSEGFFHNPNKVNYNGRKIAYGTDDGVYFSDLREVNKDPVKVLALLDVTQIDVLEDYSLLIVLSERQVITFPLEALDPIDPLAGLKRAKRIASHTSFFKAGWCLGRMLVCIVKSSQLSSTFKTLEPIDQGIRGRAKPTFRKLLQGGNDTLKLYREFYIPVESSSIHYLKTKLCVGCSRGFEIVDLETLDTQGLLDPNDDSLEFVRKRDNLRPMAIYRIQNEFLLCYDEFAFYVNKTGRRSRKEFMVHWEGVPTGFALHEPYVLAFEPTFVEIRHIETGILSQVIQGSNLRLLFADNPPSATGAGPQANQLGSPNPGMYHPGYEPSNPYSSYQHAYGGRAGSYGSYGAPPPNCIRCRSRVLDSKDTFGMRY</sequence>
<accession>A0A8H5H7E8</accession>
<dbReference type="InterPro" id="IPR052233">
    <property type="entry name" value="Rho-type_GEFs"/>
</dbReference>
<dbReference type="InterPro" id="IPR036388">
    <property type="entry name" value="WH-like_DNA-bd_sf"/>
</dbReference>
<evidence type="ECO:0000256" key="2">
    <source>
        <dbReference type="ARBA" id="ARBA00022658"/>
    </source>
</evidence>
<dbReference type="PROSITE" id="PS50010">
    <property type="entry name" value="DH_2"/>
    <property type="match status" value="1"/>
</dbReference>
<gene>
    <name evidence="6" type="ORF">D9757_008059</name>
</gene>
<dbReference type="InterPro" id="IPR036390">
    <property type="entry name" value="WH_DNA-bd_sf"/>
</dbReference>
<feature type="region of interest" description="Disordered" evidence="3">
    <location>
        <begin position="1216"/>
        <end position="1239"/>
    </location>
</feature>
<dbReference type="PROSITE" id="PS50219">
    <property type="entry name" value="CNH"/>
    <property type="match status" value="1"/>
</dbReference>
<dbReference type="InterPro" id="IPR000591">
    <property type="entry name" value="DEP_dom"/>
</dbReference>
<dbReference type="SMART" id="SM00036">
    <property type="entry name" value="CNH"/>
    <property type="match status" value="1"/>
</dbReference>
<dbReference type="Gene3D" id="2.30.29.30">
    <property type="entry name" value="Pleckstrin-homology domain (PH domain)/Phosphotyrosine-binding domain (PTB)"/>
    <property type="match status" value="1"/>
</dbReference>
<feature type="region of interest" description="Disordered" evidence="3">
    <location>
        <begin position="823"/>
        <end position="859"/>
    </location>
</feature>
<dbReference type="InterPro" id="IPR011993">
    <property type="entry name" value="PH-like_dom_sf"/>
</dbReference>
<feature type="region of interest" description="Disordered" evidence="3">
    <location>
        <begin position="137"/>
        <end position="174"/>
    </location>
</feature>
<dbReference type="InterPro" id="IPR035899">
    <property type="entry name" value="DBL_dom_sf"/>
</dbReference>
<feature type="domain" description="DH" evidence="4">
    <location>
        <begin position="543"/>
        <end position="731"/>
    </location>
</feature>
<dbReference type="Proteomes" id="UP000518752">
    <property type="component" value="Unassembled WGS sequence"/>
</dbReference>
<dbReference type="Gene3D" id="1.10.10.10">
    <property type="entry name" value="Winged helix-like DNA-binding domain superfamily/Winged helix DNA-binding domain"/>
    <property type="match status" value="1"/>
</dbReference>
<dbReference type="Pfam" id="PF00621">
    <property type="entry name" value="RhoGEF"/>
    <property type="match status" value="1"/>
</dbReference>
<dbReference type="Pfam" id="PF00610">
    <property type="entry name" value="DEP"/>
    <property type="match status" value="1"/>
</dbReference>
<feature type="region of interest" description="Disordered" evidence="3">
    <location>
        <begin position="242"/>
        <end position="282"/>
    </location>
</feature>
<dbReference type="EMBL" id="JAACJN010000081">
    <property type="protein sequence ID" value="KAF5377775.1"/>
    <property type="molecule type" value="Genomic_DNA"/>
</dbReference>
<dbReference type="PANTHER" id="PTHR46572">
    <property type="entry name" value="RHO1 GDP-GTP EXCHANGE PROTEIN 1-RELATED"/>
    <property type="match status" value="1"/>
</dbReference>
<feature type="domain" description="CNH" evidence="5">
    <location>
        <begin position="914"/>
        <end position="1215"/>
    </location>
</feature>
<dbReference type="InterPro" id="IPR041675">
    <property type="entry name" value="PH_5"/>
</dbReference>
<evidence type="ECO:0000259" key="5">
    <source>
        <dbReference type="PROSITE" id="PS50219"/>
    </source>
</evidence>
<feature type="region of interest" description="Disordered" evidence="3">
    <location>
        <begin position="1"/>
        <end position="22"/>
    </location>
</feature>
<keyword evidence="1" id="KW-0597">Phosphoprotein</keyword>
<name>A0A8H5H7E8_9AGAR</name>
<dbReference type="Gene3D" id="1.20.900.10">
    <property type="entry name" value="Dbl homology (DH) domain"/>
    <property type="match status" value="1"/>
</dbReference>
<dbReference type="CDD" id="cd04435">
    <property type="entry name" value="DEP_fRom2"/>
    <property type="match status" value="1"/>
</dbReference>
<dbReference type="SUPFAM" id="SSF48065">
    <property type="entry name" value="DBL homology domain (DH-domain)"/>
    <property type="match status" value="1"/>
</dbReference>
<evidence type="ECO:0000313" key="6">
    <source>
        <dbReference type="EMBL" id="KAF5377775.1"/>
    </source>
</evidence>
<evidence type="ECO:0000259" key="4">
    <source>
        <dbReference type="PROSITE" id="PS50010"/>
    </source>
</evidence>
<dbReference type="Pfam" id="PF00780">
    <property type="entry name" value="CNH"/>
    <property type="match status" value="1"/>
</dbReference>
<dbReference type="PANTHER" id="PTHR46572:SF2">
    <property type="entry name" value="RHO1 GDP-GTP EXCHANGE PROTEIN 1-RELATED"/>
    <property type="match status" value="1"/>
</dbReference>
<feature type="region of interest" description="Disordered" evidence="3">
    <location>
        <begin position="41"/>
        <end position="119"/>
    </location>
</feature>
<evidence type="ECO:0000256" key="1">
    <source>
        <dbReference type="ARBA" id="ARBA00022553"/>
    </source>
</evidence>
<feature type="compositionally biased region" description="Polar residues" evidence="3">
    <location>
        <begin position="272"/>
        <end position="282"/>
    </location>
</feature>
<protein>
    <recommendedName>
        <fullName evidence="8">Rho guanyl-nucleotide exchange factor</fullName>
    </recommendedName>
</protein>
<dbReference type="OrthoDB" id="2272012at2759"/>
<feature type="region of interest" description="Disordered" evidence="3">
    <location>
        <begin position="437"/>
        <end position="456"/>
    </location>
</feature>
<feature type="compositionally biased region" description="Low complexity" evidence="3">
    <location>
        <begin position="85"/>
        <end position="96"/>
    </location>
</feature>
<feature type="compositionally biased region" description="Pro residues" evidence="3">
    <location>
        <begin position="1"/>
        <end position="16"/>
    </location>
</feature>
<dbReference type="SUPFAM" id="SSF50729">
    <property type="entry name" value="PH domain-like"/>
    <property type="match status" value="1"/>
</dbReference>
<keyword evidence="2" id="KW-0344">Guanine-nucleotide releasing factor</keyword>
<feature type="compositionally biased region" description="Polar residues" evidence="3">
    <location>
        <begin position="41"/>
        <end position="79"/>
    </location>
</feature>
<dbReference type="GO" id="GO:0005085">
    <property type="term" value="F:guanyl-nucleotide exchange factor activity"/>
    <property type="evidence" value="ECO:0007669"/>
    <property type="project" value="UniProtKB-KW"/>
</dbReference>
<dbReference type="SUPFAM" id="SSF46785">
    <property type="entry name" value="Winged helix' DNA-binding domain"/>
    <property type="match status" value="1"/>
</dbReference>
<comment type="caution">
    <text evidence="6">The sequence shown here is derived from an EMBL/GenBank/DDBJ whole genome shotgun (WGS) entry which is preliminary data.</text>
</comment>
<dbReference type="GO" id="GO:0035556">
    <property type="term" value="P:intracellular signal transduction"/>
    <property type="evidence" value="ECO:0007669"/>
    <property type="project" value="InterPro"/>
</dbReference>
<dbReference type="InterPro" id="IPR001180">
    <property type="entry name" value="CNH_dom"/>
</dbReference>
<organism evidence="6 7">
    <name type="scientific">Collybiopsis confluens</name>
    <dbReference type="NCBI Taxonomy" id="2823264"/>
    <lineage>
        <taxon>Eukaryota</taxon>
        <taxon>Fungi</taxon>
        <taxon>Dikarya</taxon>
        <taxon>Basidiomycota</taxon>
        <taxon>Agaricomycotina</taxon>
        <taxon>Agaricomycetes</taxon>
        <taxon>Agaricomycetidae</taxon>
        <taxon>Agaricales</taxon>
        <taxon>Marasmiineae</taxon>
        <taxon>Omphalotaceae</taxon>
        <taxon>Collybiopsis</taxon>
    </lineage>
</organism>
<dbReference type="CDD" id="cd00160">
    <property type="entry name" value="RhoGEF"/>
    <property type="match status" value="1"/>
</dbReference>
<evidence type="ECO:0000313" key="7">
    <source>
        <dbReference type="Proteomes" id="UP000518752"/>
    </source>
</evidence>
<proteinExistence type="predicted"/>
<dbReference type="SMART" id="SM00325">
    <property type="entry name" value="RhoGEF"/>
    <property type="match status" value="1"/>
</dbReference>
<reference evidence="6 7" key="1">
    <citation type="journal article" date="2020" name="ISME J.">
        <title>Uncovering the hidden diversity of litter-decomposition mechanisms in mushroom-forming fungi.</title>
        <authorList>
            <person name="Floudas D."/>
            <person name="Bentzer J."/>
            <person name="Ahren D."/>
            <person name="Johansson T."/>
            <person name="Persson P."/>
            <person name="Tunlid A."/>
        </authorList>
    </citation>
    <scope>NUCLEOTIDE SEQUENCE [LARGE SCALE GENOMIC DNA]</scope>
    <source>
        <strain evidence="6 7">CBS 406.79</strain>
    </source>
</reference>
<keyword evidence="7" id="KW-1185">Reference proteome</keyword>
<dbReference type="Pfam" id="PF15405">
    <property type="entry name" value="PH_5"/>
    <property type="match status" value="1"/>
</dbReference>
<evidence type="ECO:0000256" key="3">
    <source>
        <dbReference type="SAM" id="MobiDB-lite"/>
    </source>
</evidence>